<feature type="compositionally biased region" description="Pro residues" evidence="1">
    <location>
        <begin position="126"/>
        <end position="137"/>
    </location>
</feature>
<evidence type="ECO:0000313" key="2">
    <source>
        <dbReference type="EMBL" id="EOY02908.1"/>
    </source>
</evidence>
<name>A0A061EE32_THECC</name>
<feature type="region of interest" description="Disordered" evidence="1">
    <location>
        <begin position="57"/>
        <end position="139"/>
    </location>
</feature>
<accession>A0A061EE32</accession>
<feature type="compositionally biased region" description="Pro residues" evidence="1">
    <location>
        <begin position="72"/>
        <end position="111"/>
    </location>
</feature>
<proteinExistence type="predicted"/>
<keyword evidence="3" id="KW-1185">Reference proteome</keyword>
<feature type="compositionally biased region" description="Low complexity" evidence="1">
    <location>
        <begin position="112"/>
        <end position="121"/>
    </location>
</feature>
<protein>
    <submittedName>
        <fullName evidence="2">Uncharacterized protein isoform 2</fullName>
    </submittedName>
</protein>
<dbReference type="Gramene" id="EOY02908">
    <property type="protein sequence ID" value="EOY02908"/>
    <property type="gene ID" value="TCM_017307"/>
</dbReference>
<evidence type="ECO:0000256" key="1">
    <source>
        <dbReference type="SAM" id="MobiDB-lite"/>
    </source>
</evidence>
<evidence type="ECO:0000313" key="3">
    <source>
        <dbReference type="Proteomes" id="UP000026915"/>
    </source>
</evidence>
<sequence length="170" mass="19284">MAIKTQTPLPRRNFVRLKYHTVPFWIGSWNISRARQENPGTKGKHLIINMSYQRVPQDPYPPPATGYASPYSAPPPPGYPSAPPRPPTLPPYEGYPPPPLPPGYPPYPQRPGQPYEGYQGYFAEGYPPPPPPPPPGHPQYQHCHHYEHHHYQDQSDAGCFSFLQGWRLSV</sequence>
<gene>
    <name evidence="2" type="ORF">TCM_017307</name>
</gene>
<organism evidence="2 3">
    <name type="scientific">Theobroma cacao</name>
    <name type="common">Cacao</name>
    <name type="synonym">Cocoa</name>
    <dbReference type="NCBI Taxonomy" id="3641"/>
    <lineage>
        <taxon>Eukaryota</taxon>
        <taxon>Viridiplantae</taxon>
        <taxon>Streptophyta</taxon>
        <taxon>Embryophyta</taxon>
        <taxon>Tracheophyta</taxon>
        <taxon>Spermatophyta</taxon>
        <taxon>Magnoliopsida</taxon>
        <taxon>eudicotyledons</taxon>
        <taxon>Gunneridae</taxon>
        <taxon>Pentapetalae</taxon>
        <taxon>rosids</taxon>
        <taxon>malvids</taxon>
        <taxon>Malvales</taxon>
        <taxon>Malvaceae</taxon>
        <taxon>Byttnerioideae</taxon>
        <taxon>Theobroma</taxon>
    </lineage>
</organism>
<dbReference type="Proteomes" id="UP000026915">
    <property type="component" value="Chromosome 4"/>
</dbReference>
<dbReference type="AlphaFoldDB" id="A0A061EE32"/>
<dbReference type="EMBL" id="CM001882">
    <property type="protein sequence ID" value="EOY02908.1"/>
    <property type="molecule type" value="Genomic_DNA"/>
</dbReference>
<reference evidence="2 3" key="1">
    <citation type="journal article" date="2013" name="Genome Biol.">
        <title>The genome sequence of the most widely cultivated cacao type and its use to identify candidate genes regulating pod color.</title>
        <authorList>
            <person name="Motamayor J.C."/>
            <person name="Mockaitis K."/>
            <person name="Schmutz J."/>
            <person name="Haiminen N."/>
            <person name="Iii D.L."/>
            <person name="Cornejo O."/>
            <person name="Findley S.D."/>
            <person name="Zheng P."/>
            <person name="Utro F."/>
            <person name="Royaert S."/>
            <person name="Saski C."/>
            <person name="Jenkins J."/>
            <person name="Podicheti R."/>
            <person name="Zhao M."/>
            <person name="Scheffler B.E."/>
            <person name="Stack J.C."/>
            <person name="Feltus F.A."/>
            <person name="Mustiga G.M."/>
            <person name="Amores F."/>
            <person name="Phillips W."/>
            <person name="Marelli J.P."/>
            <person name="May G.D."/>
            <person name="Shapiro H."/>
            <person name="Ma J."/>
            <person name="Bustamante C.D."/>
            <person name="Schnell R.J."/>
            <person name="Main D."/>
            <person name="Gilbert D."/>
            <person name="Parida L."/>
            <person name="Kuhn D.N."/>
        </authorList>
    </citation>
    <scope>NUCLEOTIDE SEQUENCE [LARGE SCALE GENOMIC DNA]</scope>
    <source>
        <strain evidence="3">cv. Matina 1-6</strain>
    </source>
</reference>